<sequence length="48" mass="5399">MYEISRDIGQLFIGKYSMGFLINIINPVVISIVVNTLFSMLCVICICL</sequence>
<evidence type="ECO:0000256" key="1">
    <source>
        <dbReference type="SAM" id="Phobius"/>
    </source>
</evidence>
<dbReference type="EMBL" id="CP007474">
    <property type="protein sequence ID" value="AHX04476.1"/>
    <property type="molecule type" value="Genomic_DNA"/>
</dbReference>
<keyword evidence="1" id="KW-1133">Transmembrane helix</keyword>
<feature type="transmembrane region" description="Helical" evidence="1">
    <location>
        <begin position="20"/>
        <end position="47"/>
    </location>
</feature>
<reference evidence="2 3" key="1">
    <citation type="submission" date="2014-03" db="EMBL/GenBank/DDBJ databases">
        <title>Sequencing and Comparison of Genomes and Transcriptome Profiles of Human Ehrlichiosis Agents.</title>
        <authorList>
            <person name="Lin M."/>
            <person name="Daugherty S.C."/>
            <person name="Nagaraj S."/>
            <person name="Cheng Z."/>
            <person name="Xiong Q."/>
            <person name="Lin F.-Y."/>
            <person name="Sengamalay N."/>
            <person name="Ott S."/>
            <person name="Godinez A."/>
            <person name="Tallon L.J."/>
            <person name="Sadzewicz L."/>
            <person name="Fraser C.M."/>
            <person name="Dunning Hotopp J.C."/>
            <person name="Rikihisa Y."/>
        </authorList>
    </citation>
    <scope>NUCLEOTIDE SEQUENCE [LARGE SCALE GENOMIC DNA]</scope>
    <source>
        <strain evidence="2 3">HF</strain>
    </source>
</reference>
<accession>X5GK26</accession>
<evidence type="ECO:0000313" key="2">
    <source>
        <dbReference type="EMBL" id="AHX04476.1"/>
    </source>
</evidence>
<dbReference type="AlphaFoldDB" id="X5GK26"/>
<keyword evidence="3" id="KW-1185">Reference proteome</keyword>
<proteinExistence type="predicted"/>
<dbReference type="KEGG" id="ehh:EHF_0756"/>
<organism evidence="2 3">
    <name type="scientific">Ehrlichia japonica</name>
    <dbReference type="NCBI Taxonomy" id="391036"/>
    <lineage>
        <taxon>Bacteria</taxon>
        <taxon>Pseudomonadati</taxon>
        <taxon>Pseudomonadota</taxon>
        <taxon>Alphaproteobacteria</taxon>
        <taxon>Rickettsiales</taxon>
        <taxon>Anaplasmataceae</taxon>
        <taxon>Ehrlichia</taxon>
    </lineage>
</organism>
<dbReference type="Proteomes" id="UP000023762">
    <property type="component" value="Chromosome"/>
</dbReference>
<keyword evidence="1" id="KW-0812">Transmembrane</keyword>
<protein>
    <submittedName>
        <fullName evidence="2">Uncharacterized protein</fullName>
    </submittedName>
</protein>
<evidence type="ECO:0000313" key="3">
    <source>
        <dbReference type="Proteomes" id="UP000023762"/>
    </source>
</evidence>
<dbReference type="HOGENOM" id="CLU_3152279_0_0_5"/>
<name>X5GK26_9RICK</name>
<keyword evidence="1" id="KW-0472">Membrane</keyword>
<gene>
    <name evidence="2" type="ORF">EHF_0756</name>
</gene>